<feature type="compositionally biased region" description="Polar residues" evidence="1">
    <location>
        <begin position="54"/>
        <end position="74"/>
    </location>
</feature>
<evidence type="ECO:0000256" key="1">
    <source>
        <dbReference type="SAM" id="MobiDB-lite"/>
    </source>
</evidence>
<gene>
    <name evidence="2" type="ORF">OHK93_002761</name>
</gene>
<organism evidence="2 3">
    <name type="scientific">Ramalina farinacea</name>
    <dbReference type="NCBI Taxonomy" id="258253"/>
    <lineage>
        <taxon>Eukaryota</taxon>
        <taxon>Fungi</taxon>
        <taxon>Dikarya</taxon>
        <taxon>Ascomycota</taxon>
        <taxon>Pezizomycotina</taxon>
        <taxon>Lecanoromycetes</taxon>
        <taxon>OSLEUM clade</taxon>
        <taxon>Lecanoromycetidae</taxon>
        <taxon>Lecanorales</taxon>
        <taxon>Lecanorineae</taxon>
        <taxon>Ramalinaceae</taxon>
        <taxon>Ramalina</taxon>
    </lineage>
</organism>
<name>A0AA43U0N0_9LECA</name>
<accession>A0AA43U0N0</accession>
<feature type="compositionally biased region" description="Basic and acidic residues" evidence="1">
    <location>
        <begin position="1"/>
        <end position="10"/>
    </location>
</feature>
<sequence>MYLQRSDRAIPQHNKTNQARPRHRKSDRRTSSGASSLSASSPLNSTNNAPETAPTYQNSISSSSSETGHLQNDTYNHHRHPSPNFNDHESAASDTTRFKTILEAVNASGFPDFDCMVTAYYTASFEKSSVPAMAQRASRNRRLAKTLRDMHESSEQWPRWEARGFRESAMESARAICVDEIEKLAQHLNRTRSSGPETSASPSMIHGLGIATSPQDNITTDSPIAEEHKLLAQLTMLPEDVEAAAQDKAPHLCALFTELAGPQGLYCDRVSQAVLALLIDGRRSQ</sequence>
<dbReference type="Proteomes" id="UP001161017">
    <property type="component" value="Unassembled WGS sequence"/>
</dbReference>
<feature type="compositionally biased region" description="Low complexity" evidence="1">
    <location>
        <begin position="31"/>
        <end position="50"/>
    </location>
</feature>
<protein>
    <submittedName>
        <fullName evidence="2">Uncharacterized protein</fullName>
    </submittedName>
</protein>
<dbReference type="EMBL" id="JAPUFD010000015">
    <property type="protein sequence ID" value="MDI1491552.1"/>
    <property type="molecule type" value="Genomic_DNA"/>
</dbReference>
<keyword evidence="3" id="KW-1185">Reference proteome</keyword>
<comment type="caution">
    <text evidence="2">The sequence shown here is derived from an EMBL/GenBank/DDBJ whole genome shotgun (WGS) entry which is preliminary data.</text>
</comment>
<reference evidence="2" key="1">
    <citation type="journal article" date="2023" name="Genome Biol. Evol.">
        <title>First Whole Genome Sequence and Flow Cytometry Genome Size Data for the Lichen-Forming Fungus Ramalina farinacea (Ascomycota).</title>
        <authorList>
            <person name="Llewellyn T."/>
            <person name="Mian S."/>
            <person name="Hill R."/>
            <person name="Leitch I.J."/>
            <person name="Gaya E."/>
        </authorList>
    </citation>
    <scope>NUCLEOTIDE SEQUENCE</scope>
    <source>
        <strain evidence="2">LIQ254RAFAR</strain>
    </source>
</reference>
<evidence type="ECO:0000313" key="2">
    <source>
        <dbReference type="EMBL" id="MDI1491552.1"/>
    </source>
</evidence>
<proteinExistence type="predicted"/>
<evidence type="ECO:0000313" key="3">
    <source>
        <dbReference type="Proteomes" id="UP001161017"/>
    </source>
</evidence>
<dbReference type="AlphaFoldDB" id="A0AA43U0N0"/>
<feature type="region of interest" description="Disordered" evidence="1">
    <location>
        <begin position="1"/>
        <end position="92"/>
    </location>
</feature>